<keyword evidence="7" id="KW-1278">Translocase</keyword>
<evidence type="ECO:0000256" key="2">
    <source>
        <dbReference type="ARBA" id="ARBA00022475"/>
    </source>
</evidence>
<dbReference type="InterPro" id="IPR003439">
    <property type="entry name" value="ABC_transporter-like_ATP-bd"/>
</dbReference>
<dbReference type="PANTHER" id="PTHR43790">
    <property type="entry name" value="CARBOHYDRATE TRANSPORT ATP-BINDING PROTEIN MG119-RELATED"/>
    <property type="match status" value="1"/>
</dbReference>
<dbReference type="InterPro" id="IPR050107">
    <property type="entry name" value="ABC_carbohydrate_import_ATPase"/>
</dbReference>
<evidence type="ECO:0000256" key="5">
    <source>
        <dbReference type="ARBA" id="ARBA00022741"/>
    </source>
</evidence>
<keyword evidence="6" id="KW-0067">ATP-binding</keyword>
<keyword evidence="11" id="KW-1185">Reference proteome</keyword>
<dbReference type="GO" id="GO:0005524">
    <property type="term" value="F:ATP binding"/>
    <property type="evidence" value="ECO:0007669"/>
    <property type="project" value="UniProtKB-KW"/>
</dbReference>
<evidence type="ECO:0000256" key="6">
    <source>
        <dbReference type="ARBA" id="ARBA00022840"/>
    </source>
</evidence>
<dbReference type="InterPro" id="IPR003593">
    <property type="entry name" value="AAA+_ATPase"/>
</dbReference>
<dbReference type="Pfam" id="PF00005">
    <property type="entry name" value="ABC_tran"/>
    <property type="match status" value="2"/>
</dbReference>
<dbReference type="Proteomes" id="UP000598775">
    <property type="component" value="Unassembled WGS sequence"/>
</dbReference>
<keyword evidence="8" id="KW-0472">Membrane</keyword>
<proteinExistence type="predicted"/>
<dbReference type="GO" id="GO:0016887">
    <property type="term" value="F:ATP hydrolysis activity"/>
    <property type="evidence" value="ECO:0007669"/>
    <property type="project" value="InterPro"/>
</dbReference>
<dbReference type="InterPro" id="IPR017871">
    <property type="entry name" value="ABC_transporter-like_CS"/>
</dbReference>
<evidence type="ECO:0000256" key="7">
    <source>
        <dbReference type="ARBA" id="ARBA00022967"/>
    </source>
</evidence>
<keyword evidence="5" id="KW-0547">Nucleotide-binding</keyword>
<dbReference type="AlphaFoldDB" id="A0A917BCY8"/>
<feature type="domain" description="ABC transporter" evidence="9">
    <location>
        <begin position="9"/>
        <end position="244"/>
    </location>
</feature>
<dbReference type="PROSITE" id="PS50893">
    <property type="entry name" value="ABC_TRANSPORTER_2"/>
    <property type="match status" value="2"/>
</dbReference>
<keyword evidence="2" id="KW-1003">Cell membrane</keyword>
<dbReference type="SUPFAM" id="SSF52540">
    <property type="entry name" value="P-loop containing nucleoside triphosphate hydrolases"/>
    <property type="match status" value="2"/>
</dbReference>
<evidence type="ECO:0000313" key="10">
    <source>
        <dbReference type="EMBL" id="GGF36261.1"/>
    </source>
</evidence>
<dbReference type="EMBL" id="BMGP01000006">
    <property type="protein sequence ID" value="GGF36261.1"/>
    <property type="molecule type" value="Genomic_DNA"/>
</dbReference>
<gene>
    <name evidence="10" type="ORF">GCM10011399_31470</name>
</gene>
<dbReference type="InterPro" id="IPR027417">
    <property type="entry name" value="P-loop_NTPase"/>
</dbReference>
<keyword evidence="1" id="KW-0813">Transport</keyword>
<dbReference type="Gene3D" id="3.40.50.300">
    <property type="entry name" value="P-loop containing nucleotide triphosphate hydrolases"/>
    <property type="match status" value="2"/>
</dbReference>
<keyword evidence="3" id="KW-0762">Sugar transport</keyword>
<keyword evidence="4" id="KW-0677">Repeat</keyword>
<evidence type="ECO:0000256" key="3">
    <source>
        <dbReference type="ARBA" id="ARBA00022597"/>
    </source>
</evidence>
<organism evidence="10 11">
    <name type="scientific">Subtercola lobariae</name>
    <dbReference type="NCBI Taxonomy" id="1588641"/>
    <lineage>
        <taxon>Bacteria</taxon>
        <taxon>Bacillati</taxon>
        <taxon>Actinomycetota</taxon>
        <taxon>Actinomycetes</taxon>
        <taxon>Micrococcales</taxon>
        <taxon>Microbacteriaceae</taxon>
        <taxon>Subtercola</taxon>
    </lineage>
</organism>
<evidence type="ECO:0000313" key="11">
    <source>
        <dbReference type="Proteomes" id="UP000598775"/>
    </source>
</evidence>
<evidence type="ECO:0000256" key="1">
    <source>
        <dbReference type="ARBA" id="ARBA00022448"/>
    </source>
</evidence>
<dbReference type="PANTHER" id="PTHR43790:SF3">
    <property type="entry name" value="D-ALLOSE IMPORT ATP-BINDING PROTEIN ALSA-RELATED"/>
    <property type="match status" value="1"/>
</dbReference>
<dbReference type="SMART" id="SM00382">
    <property type="entry name" value="AAA"/>
    <property type="match status" value="2"/>
</dbReference>
<protein>
    <submittedName>
        <fullName evidence="10">Sugar ABC transporter</fullName>
    </submittedName>
</protein>
<sequence length="495" mass="53399">MTENAATTLTATGLIKRYGEATVLRGVDFSLRAGTVVGLIGENGAGKSTLSSIIAGIKQPDGGTMTIDGVAYAPSGPLEALNSGVAIIHQEIKMIPELSVAENMFLGRVPTRRGRVDYAAMKAQAAEVLAQLGVRLDPRTLVGGLSTATQQEIEIARAILREPSFVIFDEPSASLGQEETERVLEQIDLLRSRGTGVVYISHRLDEVSTISDRVVCLRDGAKVGDWAADEIDRDGMIRAMVGRSLDRRAIEPEPHGPTVVAKVTGLCSEHFDNVSFELHEGEILGLSGLVGAGRTEIVRALAGADPFRSGEVQVRGRRVRIRRMSDAIAAGIYMVPEDRKTQGLNLNRSSAENIATPWESRLVKGGFVTRRFLNRLKTRMADELDIRGDLDKPVGLLSGGNQQKVLLGKWLVRTPTVLILDEPTRGVDVGAKEAIYEIIRGLAAQGVAVIVVSSELEEVLLLSHRVMVVAGGRARDVLDRDQATPERIMQLSVPS</sequence>
<name>A0A917BCY8_9MICO</name>
<dbReference type="CDD" id="cd03216">
    <property type="entry name" value="ABC_Carb_Monos_I"/>
    <property type="match status" value="1"/>
</dbReference>
<evidence type="ECO:0000256" key="8">
    <source>
        <dbReference type="ARBA" id="ARBA00023136"/>
    </source>
</evidence>
<comment type="caution">
    <text evidence="10">The sequence shown here is derived from an EMBL/GenBank/DDBJ whole genome shotgun (WGS) entry which is preliminary data.</text>
</comment>
<feature type="domain" description="ABC transporter" evidence="9">
    <location>
        <begin position="254"/>
        <end position="491"/>
    </location>
</feature>
<dbReference type="RefSeq" id="WP_188679957.1">
    <property type="nucleotide sequence ID" value="NZ_BMGP01000006.1"/>
</dbReference>
<reference evidence="10 11" key="1">
    <citation type="journal article" date="2014" name="Int. J. Syst. Evol. Microbiol.">
        <title>Complete genome sequence of Corynebacterium casei LMG S-19264T (=DSM 44701T), isolated from a smear-ripened cheese.</title>
        <authorList>
            <consortium name="US DOE Joint Genome Institute (JGI-PGF)"/>
            <person name="Walter F."/>
            <person name="Albersmeier A."/>
            <person name="Kalinowski J."/>
            <person name="Ruckert C."/>
        </authorList>
    </citation>
    <scope>NUCLEOTIDE SEQUENCE [LARGE SCALE GENOMIC DNA]</scope>
    <source>
        <strain evidence="10 11">CGMCC 1.12976</strain>
    </source>
</reference>
<accession>A0A917BCY8</accession>
<evidence type="ECO:0000256" key="4">
    <source>
        <dbReference type="ARBA" id="ARBA00022737"/>
    </source>
</evidence>
<dbReference type="CDD" id="cd03215">
    <property type="entry name" value="ABC_Carb_Monos_II"/>
    <property type="match status" value="1"/>
</dbReference>
<evidence type="ECO:0000259" key="9">
    <source>
        <dbReference type="PROSITE" id="PS50893"/>
    </source>
</evidence>
<dbReference type="PROSITE" id="PS00211">
    <property type="entry name" value="ABC_TRANSPORTER_1"/>
    <property type="match status" value="1"/>
</dbReference>